<dbReference type="PANTHER" id="PTHR23416">
    <property type="entry name" value="SIALIC ACID SYNTHASE-RELATED"/>
    <property type="match status" value="1"/>
</dbReference>
<dbReference type="PANTHER" id="PTHR23416:SF78">
    <property type="entry name" value="LIPOPOLYSACCHARIDE BIOSYNTHESIS O-ACETYL TRANSFERASE WBBJ-RELATED"/>
    <property type="match status" value="1"/>
</dbReference>
<dbReference type="CDD" id="cd04647">
    <property type="entry name" value="LbH_MAT_like"/>
    <property type="match status" value="1"/>
</dbReference>
<evidence type="ECO:0000313" key="1">
    <source>
        <dbReference type="EMBL" id="OUQ33212.1"/>
    </source>
</evidence>
<keyword evidence="2" id="KW-1185">Reference proteome</keyword>
<sequence>MMYSYYSFGEKIKNIYALIFTKLFFKNARLVRRPFYIRNKKNIQFGKNFTSGYNLRLEAGNNETSLIFGDNVIVGDYCHIVGRKRLIIGDNTLIASRVFISDTSHGNYSAKNGANPNTIPNQRELYYKDVNIGCNVWIGENVSILSGVTIGNGCIIGANSVVTKSFPDNCIIAGNPARIIKIWDGKEWINKKISKKGL</sequence>
<evidence type="ECO:0000313" key="2">
    <source>
        <dbReference type="Proteomes" id="UP000195305"/>
    </source>
</evidence>
<dbReference type="SUPFAM" id="SSF51161">
    <property type="entry name" value="Trimeric LpxA-like enzymes"/>
    <property type="match status" value="1"/>
</dbReference>
<dbReference type="InterPro" id="IPR051159">
    <property type="entry name" value="Hexapeptide_acetyltransf"/>
</dbReference>
<dbReference type="Proteomes" id="UP000195305">
    <property type="component" value="Unassembled WGS sequence"/>
</dbReference>
<comment type="caution">
    <text evidence="1">The sequence shown here is derived from an EMBL/GenBank/DDBJ whole genome shotgun (WGS) entry which is preliminary data.</text>
</comment>
<gene>
    <name evidence="1" type="ORF">B5E75_11130</name>
</gene>
<proteinExistence type="predicted"/>
<dbReference type="EMBL" id="NFLJ01000035">
    <property type="protein sequence ID" value="OUQ33212.1"/>
    <property type="molecule type" value="Genomic_DNA"/>
</dbReference>
<dbReference type="InterPro" id="IPR011004">
    <property type="entry name" value="Trimer_LpxA-like_sf"/>
</dbReference>
<accession>A0A1Y4SW98</accession>
<dbReference type="Gene3D" id="2.160.10.10">
    <property type="entry name" value="Hexapeptide repeat proteins"/>
    <property type="match status" value="1"/>
</dbReference>
<dbReference type="AlphaFoldDB" id="A0A1Y4SW98"/>
<protein>
    <recommendedName>
        <fullName evidence="3">Acetyltransferase</fullName>
    </recommendedName>
</protein>
<dbReference type="Pfam" id="PF00132">
    <property type="entry name" value="Hexapep"/>
    <property type="match status" value="1"/>
</dbReference>
<name>A0A1Y4SW98_9FIRM</name>
<evidence type="ECO:0008006" key="3">
    <source>
        <dbReference type="Google" id="ProtNLM"/>
    </source>
</evidence>
<reference evidence="1 2" key="1">
    <citation type="journal article" date="2018" name="BMC Genomics">
        <title>Whole genome sequencing and function prediction of 133 gut anaerobes isolated from chicken caecum in pure cultures.</title>
        <authorList>
            <person name="Medvecky M."/>
            <person name="Cejkova D."/>
            <person name="Polansky O."/>
            <person name="Karasova D."/>
            <person name="Kubasova T."/>
            <person name="Cizek A."/>
            <person name="Rychlik I."/>
        </authorList>
    </citation>
    <scope>NUCLEOTIDE SEQUENCE [LARGE SCALE GENOMIC DNA]</scope>
    <source>
        <strain evidence="1 2">An13</strain>
    </source>
</reference>
<dbReference type="InterPro" id="IPR001451">
    <property type="entry name" value="Hexapep"/>
</dbReference>
<organism evidence="1 2">
    <name type="scientific">Massilimicrobiota timonensis</name>
    <dbReference type="NCBI Taxonomy" id="1776392"/>
    <lineage>
        <taxon>Bacteria</taxon>
        <taxon>Bacillati</taxon>
        <taxon>Bacillota</taxon>
        <taxon>Erysipelotrichia</taxon>
        <taxon>Erysipelotrichales</taxon>
        <taxon>Erysipelotrichaceae</taxon>
        <taxon>Massilimicrobiota</taxon>
    </lineage>
</organism>